<proteinExistence type="predicted"/>
<protein>
    <submittedName>
        <fullName evidence="1">Manganese containing catalase</fullName>
    </submittedName>
</protein>
<organism evidence="1 2">
    <name type="scientific">Lachnotalea glycerini</name>
    <dbReference type="NCBI Taxonomy" id="1763509"/>
    <lineage>
        <taxon>Bacteria</taxon>
        <taxon>Bacillati</taxon>
        <taxon>Bacillota</taxon>
        <taxon>Clostridia</taxon>
        <taxon>Lachnospirales</taxon>
        <taxon>Lachnospiraceae</taxon>
        <taxon>Lachnotalea</taxon>
    </lineage>
</organism>
<comment type="caution">
    <text evidence="1">The sequence shown here is derived from an EMBL/GenBank/DDBJ whole genome shotgun (WGS) entry which is preliminary data.</text>
</comment>
<dbReference type="Gene3D" id="1.20.1260.10">
    <property type="match status" value="1"/>
</dbReference>
<reference evidence="1 2" key="1">
    <citation type="submission" date="2018-05" db="EMBL/GenBank/DDBJ databases">
        <title>Genomic Encyclopedia of Type Strains, Phase IV (KMG-IV): sequencing the most valuable type-strain genomes for metagenomic binning, comparative biology and taxonomic classification.</title>
        <authorList>
            <person name="Goeker M."/>
        </authorList>
    </citation>
    <scope>NUCLEOTIDE SEQUENCE [LARGE SCALE GENOMIC DNA]</scope>
    <source>
        <strain evidence="1 2">DSM 28816</strain>
    </source>
</reference>
<dbReference type="Proteomes" id="UP000247523">
    <property type="component" value="Unassembled WGS sequence"/>
</dbReference>
<dbReference type="EMBL" id="QICS01000001">
    <property type="protein sequence ID" value="PXV96255.1"/>
    <property type="molecule type" value="Genomic_DNA"/>
</dbReference>
<evidence type="ECO:0000313" key="2">
    <source>
        <dbReference type="Proteomes" id="UP000247523"/>
    </source>
</evidence>
<sequence>MWNYEKRLQYPVNITKTNAKLAQIIITQYGGLYCYK</sequence>
<dbReference type="SUPFAM" id="SSF47240">
    <property type="entry name" value="Ferritin-like"/>
    <property type="match status" value="1"/>
</dbReference>
<accession>A0A318ETF7</accession>
<name>A0A318ETF7_9FIRM</name>
<gene>
    <name evidence="1" type="ORF">C8E03_101890</name>
</gene>
<dbReference type="InterPro" id="IPR009078">
    <property type="entry name" value="Ferritin-like_SF"/>
</dbReference>
<evidence type="ECO:0000313" key="1">
    <source>
        <dbReference type="EMBL" id="PXV96255.1"/>
    </source>
</evidence>
<dbReference type="AlphaFoldDB" id="A0A318ETF7"/>
<dbReference type="InterPro" id="IPR012347">
    <property type="entry name" value="Ferritin-like"/>
</dbReference>